<reference evidence="2" key="1">
    <citation type="submission" date="2020-04" db="EMBL/GenBank/DDBJ databases">
        <title>Nitratireductor sp. nov. isolated from mangrove soil.</title>
        <authorList>
            <person name="Ye Y."/>
        </authorList>
    </citation>
    <scope>NUCLEOTIDE SEQUENCE</scope>
    <source>
        <strain evidence="2">SY7</strain>
    </source>
</reference>
<protein>
    <recommendedName>
        <fullName evidence="4">Secreted protein</fullName>
    </recommendedName>
</protein>
<keyword evidence="3" id="KW-1185">Reference proteome</keyword>
<keyword evidence="1" id="KW-0732">Signal</keyword>
<feature type="chain" id="PRO_5022878993" description="Secreted protein" evidence="1">
    <location>
        <begin position="29"/>
        <end position="100"/>
    </location>
</feature>
<evidence type="ECO:0008006" key="4">
    <source>
        <dbReference type="Google" id="ProtNLM"/>
    </source>
</evidence>
<dbReference type="OrthoDB" id="8099063at2"/>
<proteinExistence type="predicted"/>
<dbReference type="Proteomes" id="UP000321389">
    <property type="component" value="Chromosome"/>
</dbReference>
<evidence type="ECO:0000256" key="1">
    <source>
        <dbReference type="SAM" id="SignalP"/>
    </source>
</evidence>
<dbReference type="EMBL" id="CP042301">
    <property type="protein sequence ID" value="QDZ00466.1"/>
    <property type="molecule type" value="Genomic_DNA"/>
</dbReference>
<evidence type="ECO:0000313" key="3">
    <source>
        <dbReference type="Proteomes" id="UP000321389"/>
    </source>
</evidence>
<accession>A0A5B8KY57</accession>
<sequence length="100" mass="10683">MIRSLSRPFAAVALAAILGLAAAGAASASAWPDRNSNTRDDVTGYLCITPGCDVVRLPQTKCLCTKDNPSERNLRKLRLTCHISEAGRWQACPVSPPFGN</sequence>
<dbReference type="AlphaFoldDB" id="A0A5B8KY57"/>
<name>A0A5B8KY57_9HYPH</name>
<evidence type="ECO:0000313" key="2">
    <source>
        <dbReference type="EMBL" id="QDZ00466.1"/>
    </source>
</evidence>
<organism evidence="2 3">
    <name type="scientific">Nitratireductor mangrovi</name>
    <dbReference type="NCBI Taxonomy" id="2599600"/>
    <lineage>
        <taxon>Bacteria</taxon>
        <taxon>Pseudomonadati</taxon>
        <taxon>Pseudomonadota</taxon>
        <taxon>Alphaproteobacteria</taxon>
        <taxon>Hyphomicrobiales</taxon>
        <taxon>Phyllobacteriaceae</taxon>
        <taxon>Nitratireductor</taxon>
    </lineage>
</organism>
<dbReference type="RefSeq" id="WP_146299114.1">
    <property type="nucleotide sequence ID" value="NZ_CP042301.2"/>
</dbReference>
<gene>
    <name evidence="2" type="ORF">FQ775_08780</name>
</gene>
<feature type="signal peptide" evidence="1">
    <location>
        <begin position="1"/>
        <end position="28"/>
    </location>
</feature>
<dbReference type="KEGG" id="niy:FQ775_08780"/>